<dbReference type="Gene3D" id="1.20.120.1630">
    <property type="match status" value="1"/>
</dbReference>
<feature type="transmembrane region" description="Helical" evidence="5">
    <location>
        <begin position="125"/>
        <end position="158"/>
    </location>
</feature>
<evidence type="ECO:0000256" key="4">
    <source>
        <dbReference type="ARBA" id="ARBA00023136"/>
    </source>
</evidence>
<keyword evidence="2 5" id="KW-0812">Transmembrane</keyword>
<dbReference type="GO" id="GO:0012505">
    <property type="term" value="C:endomembrane system"/>
    <property type="evidence" value="ECO:0007669"/>
    <property type="project" value="UniProtKB-SubCell"/>
</dbReference>
<reference evidence="6" key="1">
    <citation type="journal article" date="2020" name="mSystems">
        <title>Genome- and Community-Level Interaction Insights into Carbon Utilization and Element Cycling Functions of Hydrothermarchaeota in Hydrothermal Sediment.</title>
        <authorList>
            <person name="Zhou Z."/>
            <person name="Liu Y."/>
            <person name="Xu W."/>
            <person name="Pan J."/>
            <person name="Luo Z.H."/>
            <person name="Li M."/>
        </authorList>
    </citation>
    <scope>NUCLEOTIDE SEQUENCE [LARGE SCALE GENOMIC DNA]</scope>
    <source>
        <strain evidence="6">SpSt-855</strain>
    </source>
</reference>
<dbReference type="InterPro" id="IPR052527">
    <property type="entry name" value="Metal_cation-efflux_comp"/>
</dbReference>
<dbReference type="AlphaFoldDB" id="A0A7V5CTL9"/>
<evidence type="ECO:0000256" key="2">
    <source>
        <dbReference type="ARBA" id="ARBA00022692"/>
    </source>
</evidence>
<proteinExistence type="predicted"/>
<comment type="subcellular location">
    <subcellularLocation>
        <location evidence="1">Endomembrane system</location>
        <topology evidence="1">Multi-pass membrane protein</topology>
    </subcellularLocation>
</comment>
<protein>
    <submittedName>
        <fullName evidence="6">Isoprenylcysteine carboxylmethyltransferase family protein</fullName>
    </submittedName>
</protein>
<dbReference type="InterPro" id="IPR007318">
    <property type="entry name" value="Phopholipid_MeTrfase"/>
</dbReference>
<dbReference type="GO" id="GO:0008168">
    <property type="term" value="F:methyltransferase activity"/>
    <property type="evidence" value="ECO:0007669"/>
    <property type="project" value="UniProtKB-KW"/>
</dbReference>
<keyword evidence="6" id="KW-0489">Methyltransferase</keyword>
<keyword evidence="6" id="KW-0808">Transferase</keyword>
<sequence>MRWVYDYLFIVMWVAFLLYWRIAAVGAKATQRIEPARSRALRVVLFACALLLLIAHRLPLPWLYDPFYRSGLVTFWLGAAITMAGLLFCVWARLHLGANWSRSVTIKQGHELITTGPYRIVRHPIYTGLLTGFLGTAIALGQVRGAIAFLLILVAFRFKWRLEEQWMREQFGPLYADYARRVPSVLPRPM</sequence>
<evidence type="ECO:0000313" key="6">
    <source>
        <dbReference type="EMBL" id="HGY94709.1"/>
    </source>
</evidence>
<keyword evidence="3 5" id="KW-1133">Transmembrane helix</keyword>
<keyword evidence="4 5" id="KW-0472">Membrane</keyword>
<dbReference type="PANTHER" id="PTHR43847:SF1">
    <property type="entry name" value="BLL3993 PROTEIN"/>
    <property type="match status" value="1"/>
</dbReference>
<dbReference type="Pfam" id="PF04191">
    <property type="entry name" value="PEMT"/>
    <property type="match status" value="1"/>
</dbReference>
<feature type="transmembrane region" description="Helical" evidence="5">
    <location>
        <begin position="7"/>
        <end position="27"/>
    </location>
</feature>
<evidence type="ECO:0000256" key="3">
    <source>
        <dbReference type="ARBA" id="ARBA00022989"/>
    </source>
</evidence>
<dbReference type="GO" id="GO:0032259">
    <property type="term" value="P:methylation"/>
    <property type="evidence" value="ECO:0007669"/>
    <property type="project" value="UniProtKB-KW"/>
</dbReference>
<comment type="caution">
    <text evidence="6">The sequence shown here is derived from an EMBL/GenBank/DDBJ whole genome shotgun (WGS) entry which is preliminary data.</text>
</comment>
<feature type="transmembrane region" description="Helical" evidence="5">
    <location>
        <begin position="72"/>
        <end position="94"/>
    </location>
</feature>
<accession>A0A7V5CTL9</accession>
<organism evidence="6">
    <name type="scientific">Acidobacterium capsulatum</name>
    <dbReference type="NCBI Taxonomy" id="33075"/>
    <lineage>
        <taxon>Bacteria</taxon>
        <taxon>Pseudomonadati</taxon>
        <taxon>Acidobacteriota</taxon>
        <taxon>Terriglobia</taxon>
        <taxon>Terriglobales</taxon>
        <taxon>Acidobacteriaceae</taxon>
        <taxon>Acidobacterium</taxon>
    </lineage>
</organism>
<dbReference type="PANTHER" id="PTHR43847">
    <property type="entry name" value="BLL3993 PROTEIN"/>
    <property type="match status" value="1"/>
</dbReference>
<dbReference type="EMBL" id="DTKL01000055">
    <property type="protein sequence ID" value="HGY94709.1"/>
    <property type="molecule type" value="Genomic_DNA"/>
</dbReference>
<name>A0A7V5CTL9_9BACT</name>
<feature type="transmembrane region" description="Helical" evidence="5">
    <location>
        <begin position="39"/>
        <end position="60"/>
    </location>
</feature>
<evidence type="ECO:0000256" key="5">
    <source>
        <dbReference type="SAM" id="Phobius"/>
    </source>
</evidence>
<gene>
    <name evidence="6" type="ORF">ENW50_08530</name>
</gene>
<evidence type="ECO:0000256" key="1">
    <source>
        <dbReference type="ARBA" id="ARBA00004127"/>
    </source>
</evidence>